<protein>
    <submittedName>
        <fullName evidence="1">Uncharacterized protein</fullName>
    </submittedName>
</protein>
<dbReference type="Proteomes" id="UP001062846">
    <property type="component" value="Chromosome 2"/>
</dbReference>
<sequence>MFQPNMFDSHHLLDMIHKTPESEMEMLRDEEFESKSGTDIMEAPLSGDDDPDQDHDPNQRPKKKRYHRHTQHQIQEMEAFFKECPHPDDKQRKDLGRRLSLEPLQVKFWFQNKRTQMKAKHERHENTALRNENDKLRAENIRYKEALSNASCPNCGGPASIGEMSFDEQHLRIENARLREEIDRISGIAAKYVGKPMLSYPQGPPRSIDVEPGNFGLTSSLVSDLYGAGDLLRSVSGPTDADKPMIIELAVAAMEELIRMAQAGEPLWIPSPDNSAEILSEEEYFRTFPRGIGPKPLGLKSEASRESAVVIMNHINLVEILMDVNQWTNVFAGLVSRAITLEVLSTGVAGNYNGALQVMTAEYQVPSPLVPTRENYFVRYCKQHADGTWAVVDVSLDNLRPSAMSRCRRRPSGCLIQEVPNGYSKVTWVEHVEVDDRAVHSIYRPLVNAGLAFGAKRWVATLDRQCERLASAMANNIPAGDIGVITSPEGRKSMMKLAERMAMSFCTGVGASTAHAWTTLSGSGADDVRVMTRKSMDDPGRPPGIVLSAATSFWLPVSPKRVFDFLRDENSRSEWDILSNGGLVQEMAHIANGRDPGNSVSLLRVNSANSSQSNMLILQESCTDSTGSYVIYAPVDIVAMNVVLSGGDPDYVALLPSGFAILPDGPTNHGAVVPEVGSGGSLLTVAFQILVDSVPTAKLSLGSVATVNSLIKCTVERIKGAVGGENV</sequence>
<keyword evidence="2" id="KW-1185">Reference proteome</keyword>
<accession>A0ACC0PNX4</accession>
<organism evidence="1 2">
    <name type="scientific">Rhododendron molle</name>
    <name type="common">Chinese azalea</name>
    <name type="synonym">Azalea mollis</name>
    <dbReference type="NCBI Taxonomy" id="49168"/>
    <lineage>
        <taxon>Eukaryota</taxon>
        <taxon>Viridiplantae</taxon>
        <taxon>Streptophyta</taxon>
        <taxon>Embryophyta</taxon>
        <taxon>Tracheophyta</taxon>
        <taxon>Spermatophyta</taxon>
        <taxon>Magnoliopsida</taxon>
        <taxon>eudicotyledons</taxon>
        <taxon>Gunneridae</taxon>
        <taxon>Pentapetalae</taxon>
        <taxon>asterids</taxon>
        <taxon>Ericales</taxon>
        <taxon>Ericaceae</taxon>
        <taxon>Ericoideae</taxon>
        <taxon>Rhodoreae</taxon>
        <taxon>Rhododendron</taxon>
    </lineage>
</organism>
<proteinExistence type="predicted"/>
<comment type="caution">
    <text evidence="1">The sequence shown here is derived from an EMBL/GenBank/DDBJ whole genome shotgun (WGS) entry which is preliminary data.</text>
</comment>
<name>A0ACC0PNX4_RHOML</name>
<dbReference type="EMBL" id="CM046389">
    <property type="protein sequence ID" value="KAI8567423.1"/>
    <property type="molecule type" value="Genomic_DNA"/>
</dbReference>
<evidence type="ECO:0000313" key="2">
    <source>
        <dbReference type="Proteomes" id="UP001062846"/>
    </source>
</evidence>
<evidence type="ECO:0000313" key="1">
    <source>
        <dbReference type="EMBL" id="KAI8567423.1"/>
    </source>
</evidence>
<gene>
    <name evidence="1" type="ORF">RHMOL_Rhmol02G0121000</name>
</gene>
<reference evidence="1" key="1">
    <citation type="submission" date="2022-02" db="EMBL/GenBank/DDBJ databases">
        <title>Plant Genome Project.</title>
        <authorList>
            <person name="Zhang R.-G."/>
        </authorList>
    </citation>
    <scope>NUCLEOTIDE SEQUENCE</scope>
    <source>
        <strain evidence="1">AT1</strain>
    </source>
</reference>